<evidence type="ECO:0000313" key="6">
    <source>
        <dbReference type="Proteomes" id="UP000053099"/>
    </source>
</evidence>
<dbReference type="InterPro" id="IPR023187">
    <property type="entry name" value="Tscrpt_reg_MarR-type_CS"/>
</dbReference>
<comment type="caution">
    <text evidence="5">The sequence shown here is derived from an EMBL/GenBank/DDBJ whole genome shotgun (WGS) entry which is preliminary data.</text>
</comment>
<dbReference type="InterPro" id="IPR036390">
    <property type="entry name" value="WH_DNA-bd_sf"/>
</dbReference>
<evidence type="ECO:0000256" key="1">
    <source>
        <dbReference type="ARBA" id="ARBA00023015"/>
    </source>
</evidence>
<dbReference type="InterPro" id="IPR036388">
    <property type="entry name" value="WH-like_DNA-bd_sf"/>
</dbReference>
<dbReference type="SMART" id="SM00347">
    <property type="entry name" value="HTH_MARR"/>
    <property type="match status" value="1"/>
</dbReference>
<dbReference type="AlphaFoldDB" id="A0A0N0IPL1"/>
<dbReference type="PANTHER" id="PTHR33164:SF43">
    <property type="entry name" value="HTH-TYPE TRANSCRIPTIONAL REPRESSOR YETL"/>
    <property type="match status" value="1"/>
</dbReference>
<organism evidence="5 6">
    <name type="scientific">Thermus scotoductus</name>
    <dbReference type="NCBI Taxonomy" id="37636"/>
    <lineage>
        <taxon>Bacteria</taxon>
        <taxon>Thermotogati</taxon>
        <taxon>Deinococcota</taxon>
        <taxon>Deinococci</taxon>
        <taxon>Thermales</taxon>
        <taxon>Thermaceae</taxon>
        <taxon>Thermus</taxon>
    </lineage>
</organism>
<evidence type="ECO:0000259" key="4">
    <source>
        <dbReference type="PROSITE" id="PS50995"/>
    </source>
</evidence>
<dbReference type="InterPro" id="IPR039422">
    <property type="entry name" value="MarR/SlyA-like"/>
</dbReference>
<evidence type="ECO:0000256" key="2">
    <source>
        <dbReference type="ARBA" id="ARBA00023125"/>
    </source>
</evidence>
<reference evidence="5 6" key="1">
    <citation type="submission" date="2015-09" db="EMBL/GenBank/DDBJ databases">
        <title>Draft genome sequence of Thermus scotoductus strain K1 isolated from a geothermal spring in Nagorno-Karabakh, Armenia.</title>
        <authorList>
            <person name="Saghatelyan A."/>
            <person name="Poghosyan L."/>
            <person name="Panosyan H."/>
            <person name="Birkeland N.-K."/>
        </authorList>
    </citation>
    <scope>NUCLEOTIDE SEQUENCE [LARGE SCALE GENOMIC DNA]</scope>
    <source>
        <strain evidence="5 6">K1</strain>
    </source>
</reference>
<dbReference type="Proteomes" id="UP000053099">
    <property type="component" value="Unassembled WGS sequence"/>
</dbReference>
<dbReference type="PROSITE" id="PS01117">
    <property type="entry name" value="HTH_MARR_1"/>
    <property type="match status" value="1"/>
</dbReference>
<dbReference type="GO" id="GO:0003700">
    <property type="term" value="F:DNA-binding transcription factor activity"/>
    <property type="evidence" value="ECO:0007669"/>
    <property type="project" value="InterPro"/>
</dbReference>
<dbReference type="EMBL" id="LJJR01000048">
    <property type="protein sequence ID" value="KPD25624.1"/>
    <property type="molecule type" value="Genomic_DNA"/>
</dbReference>
<keyword evidence="1" id="KW-0805">Transcription regulation</keyword>
<dbReference type="GO" id="GO:0006950">
    <property type="term" value="P:response to stress"/>
    <property type="evidence" value="ECO:0007669"/>
    <property type="project" value="TreeGrafter"/>
</dbReference>
<dbReference type="PANTHER" id="PTHR33164">
    <property type="entry name" value="TRANSCRIPTIONAL REGULATOR, MARR FAMILY"/>
    <property type="match status" value="1"/>
</dbReference>
<sequence>MKGPPAPLVEELSRLGYALMRLLLARAKETFAQEGLSLLQAEVLRLVKEGIQLPSRLAEHLEVLPSQVSHLLASMEEAGLLRRQPDPEDRRRVLLRLTPKGEAVHKRLQEAWLQAYGQHLARLSPKELLLFRDLLRKLTEVEGG</sequence>
<dbReference type="PRINTS" id="PR00598">
    <property type="entry name" value="HTHMARR"/>
</dbReference>
<gene>
    <name evidence="5" type="ORF">AN926_12150</name>
</gene>
<dbReference type="SUPFAM" id="SSF46785">
    <property type="entry name" value="Winged helix' DNA-binding domain"/>
    <property type="match status" value="1"/>
</dbReference>
<dbReference type="GO" id="GO:0003677">
    <property type="term" value="F:DNA binding"/>
    <property type="evidence" value="ECO:0007669"/>
    <property type="project" value="UniProtKB-KW"/>
</dbReference>
<feature type="domain" description="HTH marR-type" evidence="4">
    <location>
        <begin position="5"/>
        <end position="140"/>
    </location>
</feature>
<protein>
    <submittedName>
        <fullName evidence="5">MarR family transcriptional regulator</fullName>
    </submittedName>
</protein>
<dbReference type="Gene3D" id="1.10.10.10">
    <property type="entry name" value="Winged helix-like DNA-binding domain superfamily/Winged helix DNA-binding domain"/>
    <property type="match status" value="1"/>
</dbReference>
<dbReference type="InterPro" id="IPR000835">
    <property type="entry name" value="HTH_MarR-typ"/>
</dbReference>
<dbReference type="PATRIC" id="fig|37636.3.peg.1934"/>
<evidence type="ECO:0000313" key="5">
    <source>
        <dbReference type="EMBL" id="KPD25624.1"/>
    </source>
</evidence>
<name>A0A0N0IPL1_THESC</name>
<evidence type="ECO:0000256" key="3">
    <source>
        <dbReference type="ARBA" id="ARBA00023163"/>
    </source>
</evidence>
<dbReference type="PROSITE" id="PS50995">
    <property type="entry name" value="HTH_MARR_2"/>
    <property type="match status" value="1"/>
</dbReference>
<accession>A0A0N0IPL1</accession>
<keyword evidence="3" id="KW-0804">Transcription</keyword>
<dbReference type="Pfam" id="PF13463">
    <property type="entry name" value="HTH_27"/>
    <property type="match status" value="1"/>
</dbReference>
<proteinExistence type="predicted"/>
<keyword evidence="2" id="KW-0238">DNA-binding</keyword>